<gene>
    <name evidence="2" type="ORF">ACFSAS_17720</name>
</gene>
<keyword evidence="3" id="KW-1185">Reference proteome</keyword>
<organism evidence="2 3">
    <name type="scientific">Halobellus litoreus</name>
    <dbReference type="NCBI Taxonomy" id="755310"/>
    <lineage>
        <taxon>Archaea</taxon>
        <taxon>Methanobacteriati</taxon>
        <taxon>Methanobacteriota</taxon>
        <taxon>Stenosarchaea group</taxon>
        <taxon>Halobacteria</taxon>
        <taxon>Halobacteriales</taxon>
        <taxon>Haloferacaceae</taxon>
        <taxon>Halobellus</taxon>
    </lineage>
</organism>
<evidence type="ECO:0000256" key="1">
    <source>
        <dbReference type="SAM" id="MobiDB-lite"/>
    </source>
</evidence>
<sequence>MKRRHFILLLGGASSGALGIGTGAFSSVEADRGVEVNVVEDENAYLGLKRLPAADGVTVGEKTDVVRIQNQFASPLGLSVVIDEQGDGIDEIEVEEPVEIVEEADEGESDGEDLPTGIKAYISVECDSPGDTSFTLTFSGDAGGASVDKTRTFSIHCDPEEKDETATGSDVTDSITGVKFNGGSGKIRILTTENNGGGGGIGGDVSAKLYCEDDGDVSSSDGYEKVPVNEDLRIGDFDDDDLTGSIVGVEIDGISGVYLKPDNPGKGSGNGNVVNEPTENPY</sequence>
<proteinExistence type="predicted"/>
<feature type="region of interest" description="Disordered" evidence="1">
    <location>
        <begin position="258"/>
        <end position="282"/>
    </location>
</feature>
<name>A0ABD6E3E9_9EURY</name>
<evidence type="ECO:0000313" key="3">
    <source>
        <dbReference type="Proteomes" id="UP001597092"/>
    </source>
</evidence>
<comment type="caution">
    <text evidence="2">The sequence shown here is derived from an EMBL/GenBank/DDBJ whole genome shotgun (WGS) entry which is preliminary data.</text>
</comment>
<accession>A0ABD6E3E9</accession>
<dbReference type="RefSeq" id="WP_256305630.1">
    <property type="nucleotide sequence ID" value="NZ_JANHAW010000001.1"/>
</dbReference>
<dbReference type="Proteomes" id="UP001597092">
    <property type="component" value="Unassembled WGS sequence"/>
</dbReference>
<dbReference type="EMBL" id="JBHUDP010000012">
    <property type="protein sequence ID" value="MFD1687437.1"/>
    <property type="molecule type" value="Genomic_DNA"/>
</dbReference>
<evidence type="ECO:0000313" key="2">
    <source>
        <dbReference type="EMBL" id="MFD1687437.1"/>
    </source>
</evidence>
<feature type="compositionally biased region" description="Polar residues" evidence="1">
    <location>
        <begin position="271"/>
        <end position="282"/>
    </location>
</feature>
<dbReference type="AlphaFoldDB" id="A0ABD6E3E9"/>
<evidence type="ECO:0008006" key="4">
    <source>
        <dbReference type="Google" id="ProtNLM"/>
    </source>
</evidence>
<protein>
    <recommendedName>
        <fullName evidence="4">SipW-cognate class signal peptide</fullName>
    </recommendedName>
</protein>
<reference evidence="2 3" key="1">
    <citation type="journal article" date="2019" name="Int. J. Syst. Evol. Microbiol.">
        <title>The Global Catalogue of Microorganisms (GCM) 10K type strain sequencing project: providing services to taxonomists for standard genome sequencing and annotation.</title>
        <authorList>
            <consortium name="The Broad Institute Genomics Platform"/>
            <consortium name="The Broad Institute Genome Sequencing Center for Infectious Disease"/>
            <person name="Wu L."/>
            <person name="Ma J."/>
        </authorList>
    </citation>
    <scope>NUCLEOTIDE SEQUENCE [LARGE SCALE GENOMIC DNA]</scope>
    <source>
        <strain evidence="2 3">CGMCC 1.10387</strain>
    </source>
</reference>